<dbReference type="Gene3D" id="1.10.8.1060">
    <property type="entry name" value="Corynebacterium glutamicum thioredoxin-dependent arsenate reductase, N-terminal domain"/>
    <property type="match status" value="1"/>
</dbReference>
<dbReference type="KEGG" id="cut:CUTER_10440"/>
<dbReference type="PATRIC" id="fig|1072256.5.peg.2053"/>
<dbReference type="NCBIfam" id="NF046112">
    <property type="entry name" value="MSMEG_6209_Nter"/>
    <property type="match status" value="1"/>
</dbReference>
<dbReference type="AlphaFoldDB" id="A0A0G3HLP4"/>
<reference evidence="1 2" key="1">
    <citation type="journal article" date="2015" name="Genome Announc.">
        <title>Virulence Factor Genes Detected in the Complete Genome Sequence of Corynebacterium uterequi DSM 45634, Isolated from the Uterus of a Maiden Mare.</title>
        <authorList>
            <person name="Ruckert C."/>
            <person name="Kriete M."/>
            <person name="Jaenicke S."/>
            <person name="Winkler A."/>
            <person name="Tauch A."/>
        </authorList>
    </citation>
    <scope>NUCLEOTIDE SEQUENCE [LARGE SCALE GENOMIC DNA]</scope>
    <source>
        <strain evidence="1 2">DSM 45634</strain>
    </source>
</reference>
<dbReference type="Proteomes" id="UP000035548">
    <property type="component" value="Chromosome"/>
</dbReference>
<evidence type="ECO:0008006" key="3">
    <source>
        <dbReference type="Google" id="ProtNLM"/>
    </source>
</evidence>
<evidence type="ECO:0000313" key="1">
    <source>
        <dbReference type="EMBL" id="AKK12052.1"/>
    </source>
</evidence>
<name>A0A0G3HLP4_9CORY</name>
<reference evidence="2" key="2">
    <citation type="submission" date="2015-05" db="EMBL/GenBank/DDBJ databases">
        <title>Complete genome sequence of Corynebacterium uterequi DSM 45634, isolated from the uterus of a maiden mare.</title>
        <authorList>
            <person name="Ruckert C."/>
            <person name="Albersmeier A."/>
            <person name="Winkler A."/>
            <person name="Tauch A."/>
        </authorList>
    </citation>
    <scope>NUCLEOTIDE SEQUENCE [LARGE SCALE GENOMIC DNA]</scope>
    <source>
        <strain evidence="2">DSM 45634</strain>
    </source>
</reference>
<gene>
    <name evidence="1" type="ORF">CUTER_10440</name>
</gene>
<dbReference type="EMBL" id="CP011546">
    <property type="protein sequence ID" value="AKK12052.1"/>
    <property type="molecule type" value="Genomic_DNA"/>
</dbReference>
<dbReference type="STRING" id="1072256.CUTER_10440"/>
<sequence length="208" mass="22781">MNHESVYTTIVEDLQARYGHALQAEEIASVVAGIRASHEATATVSTFVPVLVERSATAALEGIVLTEPMRLVSRRRGIAVVARNNRALAEVVAAMLRHHGGSAVDVATLATHPENTDDRLLEQRAGLLGLELTGETYRPHRLLETADLVIYLDEEATDVAGRSYATWDLGPIDGISAHQARRLMYELERNVLDVLDQLGVERRVEALV</sequence>
<evidence type="ECO:0000313" key="2">
    <source>
        <dbReference type="Proteomes" id="UP000035548"/>
    </source>
</evidence>
<proteinExistence type="predicted"/>
<keyword evidence="2" id="KW-1185">Reference proteome</keyword>
<accession>A0A0G3HLP4</accession>
<dbReference type="RefSeq" id="WP_047260339.1">
    <property type="nucleotide sequence ID" value="NZ_CP011546.1"/>
</dbReference>
<protein>
    <recommendedName>
        <fullName evidence="3">Protein-tyrosine-phosphatase</fullName>
    </recommendedName>
</protein>
<organism evidence="1 2">
    <name type="scientific">Corynebacterium uterequi</name>
    <dbReference type="NCBI Taxonomy" id="1072256"/>
    <lineage>
        <taxon>Bacteria</taxon>
        <taxon>Bacillati</taxon>
        <taxon>Actinomycetota</taxon>
        <taxon>Actinomycetes</taxon>
        <taxon>Mycobacteriales</taxon>
        <taxon>Corynebacteriaceae</taxon>
        <taxon>Corynebacterium</taxon>
    </lineage>
</organism>